<reference evidence="1" key="1">
    <citation type="submission" date="2014-09" db="EMBL/GenBank/DDBJ databases">
        <authorList>
            <person name="Magalhaes I.L.F."/>
            <person name="Oliveira U."/>
            <person name="Santos F.R."/>
            <person name="Vidigal T.H.D.A."/>
            <person name="Brescovit A.D."/>
            <person name="Santos A.J."/>
        </authorList>
    </citation>
    <scope>NUCLEOTIDE SEQUENCE</scope>
    <source>
        <tissue evidence="1">Shoot tissue taken approximately 20 cm above the soil surface</tissue>
    </source>
</reference>
<sequence length="58" mass="6623">MLMGNTVACVSCTLEYAIMDKLLKYLCFDLFFSLYKLLNASSCSSCRSSSRHRHFSTK</sequence>
<protein>
    <submittedName>
        <fullName evidence="1">Uncharacterized protein</fullName>
    </submittedName>
</protein>
<proteinExistence type="predicted"/>
<dbReference type="EMBL" id="GBRH01203401">
    <property type="protein sequence ID" value="JAD94494.1"/>
    <property type="molecule type" value="Transcribed_RNA"/>
</dbReference>
<dbReference type="AlphaFoldDB" id="A0A0A9E101"/>
<evidence type="ECO:0000313" key="1">
    <source>
        <dbReference type="EMBL" id="JAD94494.1"/>
    </source>
</evidence>
<name>A0A0A9E101_ARUDO</name>
<accession>A0A0A9E101</accession>
<organism evidence="1">
    <name type="scientific">Arundo donax</name>
    <name type="common">Giant reed</name>
    <name type="synonym">Donax arundinaceus</name>
    <dbReference type="NCBI Taxonomy" id="35708"/>
    <lineage>
        <taxon>Eukaryota</taxon>
        <taxon>Viridiplantae</taxon>
        <taxon>Streptophyta</taxon>
        <taxon>Embryophyta</taxon>
        <taxon>Tracheophyta</taxon>
        <taxon>Spermatophyta</taxon>
        <taxon>Magnoliopsida</taxon>
        <taxon>Liliopsida</taxon>
        <taxon>Poales</taxon>
        <taxon>Poaceae</taxon>
        <taxon>PACMAD clade</taxon>
        <taxon>Arundinoideae</taxon>
        <taxon>Arundineae</taxon>
        <taxon>Arundo</taxon>
    </lineage>
</organism>
<reference evidence="1" key="2">
    <citation type="journal article" date="2015" name="Data Brief">
        <title>Shoot transcriptome of the giant reed, Arundo donax.</title>
        <authorList>
            <person name="Barrero R.A."/>
            <person name="Guerrero F.D."/>
            <person name="Moolhuijzen P."/>
            <person name="Goolsby J.A."/>
            <person name="Tidwell J."/>
            <person name="Bellgard S.E."/>
            <person name="Bellgard M.I."/>
        </authorList>
    </citation>
    <scope>NUCLEOTIDE SEQUENCE</scope>
    <source>
        <tissue evidence="1">Shoot tissue taken approximately 20 cm above the soil surface</tissue>
    </source>
</reference>